<evidence type="ECO:0000313" key="3">
    <source>
        <dbReference type="Proteomes" id="UP000649799"/>
    </source>
</evidence>
<accession>A0ABX0HAL6</accession>
<dbReference type="EMBL" id="JAANYN010000009">
    <property type="protein sequence ID" value="NHE58896.1"/>
    <property type="molecule type" value="Genomic_DNA"/>
</dbReference>
<dbReference type="Proteomes" id="UP000649799">
    <property type="component" value="Unassembled WGS sequence"/>
</dbReference>
<evidence type="ECO:0000313" key="2">
    <source>
        <dbReference type="EMBL" id="NHE58896.1"/>
    </source>
</evidence>
<gene>
    <name evidence="2" type="ORF">G9Q97_18960</name>
</gene>
<keyword evidence="3" id="KW-1185">Reference proteome</keyword>
<feature type="compositionally biased region" description="Acidic residues" evidence="1">
    <location>
        <begin position="215"/>
        <end position="238"/>
    </location>
</feature>
<proteinExistence type="predicted"/>
<reference evidence="2 3" key="1">
    <citation type="submission" date="2020-03" db="EMBL/GenBank/DDBJ databases">
        <title>Cyclobacterium plantarum sp. nov., a marine bacterium isolated from a coastal-marine wetland.</title>
        <authorList>
            <person name="Sanchez-Porro C."/>
            <person name="Ventosa A."/>
            <person name="Amoozegar M."/>
        </authorList>
    </citation>
    <scope>NUCLEOTIDE SEQUENCE [LARGE SCALE GENOMIC DNA]</scope>
    <source>
        <strain evidence="2 3">GBPx2</strain>
    </source>
</reference>
<evidence type="ECO:0000256" key="1">
    <source>
        <dbReference type="SAM" id="MobiDB-lite"/>
    </source>
</evidence>
<comment type="caution">
    <text evidence="2">The sequence shown here is derived from an EMBL/GenBank/DDBJ whole genome shotgun (WGS) entry which is preliminary data.</text>
</comment>
<name>A0ABX0HAL6_9BACT</name>
<organism evidence="2 3">
    <name type="scientific">Cyclobacterium plantarum</name>
    <dbReference type="NCBI Taxonomy" id="2716263"/>
    <lineage>
        <taxon>Bacteria</taxon>
        <taxon>Pseudomonadati</taxon>
        <taxon>Bacteroidota</taxon>
        <taxon>Cytophagia</taxon>
        <taxon>Cytophagales</taxon>
        <taxon>Cyclobacteriaceae</taxon>
        <taxon>Cyclobacterium</taxon>
    </lineage>
</organism>
<protein>
    <submittedName>
        <fullName evidence="2">Uncharacterized protein</fullName>
    </submittedName>
</protein>
<dbReference type="RefSeq" id="WP_166149728.1">
    <property type="nucleotide sequence ID" value="NZ_JAANYN010000009.1"/>
</dbReference>
<feature type="region of interest" description="Disordered" evidence="1">
    <location>
        <begin position="215"/>
        <end position="253"/>
    </location>
</feature>
<sequence length="357" mass="41380">MAIHRILNQAYAEGYSEDFSKKLCEEYFTHKQYMSGQEIIQLTQSRQLNLMLIKILFDNWQQQLEAMAQNPYFDFRDHNVGEALTQFMNALSRAIKIQKADFEPLLSKAVKLTLQLGADPVSYFKQEWAGEAAKPPGYFKDLEKYIKWHVNVWRPVAASLEDHREGSGWVQELEDAFENNRSTLASAENLLKPLDEQMPIDWEQFWTQKTVAPWEEDTQESISDVEDNSAEDEQPEDESISKEGSDEPMNDGLTEIDPALAWAKFEAEEYTYMKGSIGHLREGMGINQRIMFTKRLFQGNQDLLDQTMDELNAADSFFDAVNLLNQSFVHTLNWDVQSEEVQELLQLVFRKFDGEED</sequence>